<dbReference type="CDD" id="cd13999">
    <property type="entry name" value="STKc_MAP3K-like"/>
    <property type="match status" value="1"/>
</dbReference>
<feature type="compositionally biased region" description="Basic and acidic residues" evidence="7">
    <location>
        <begin position="585"/>
        <end position="594"/>
    </location>
</feature>
<keyword evidence="2" id="KW-0808">Transferase</keyword>
<dbReference type="Pfam" id="PF14381">
    <property type="entry name" value="EDR1_CTR1_ARMC3_pept"/>
    <property type="match status" value="1"/>
</dbReference>
<feature type="compositionally biased region" description="Polar residues" evidence="7">
    <location>
        <begin position="595"/>
        <end position="613"/>
    </location>
</feature>
<dbReference type="GO" id="GO:0005524">
    <property type="term" value="F:ATP binding"/>
    <property type="evidence" value="ECO:0007669"/>
    <property type="project" value="UniProtKB-UniRule"/>
</dbReference>
<organism evidence="10 11">
    <name type="scientific">Citrus x changshan-huyou</name>
    <dbReference type="NCBI Taxonomy" id="2935761"/>
    <lineage>
        <taxon>Eukaryota</taxon>
        <taxon>Viridiplantae</taxon>
        <taxon>Streptophyta</taxon>
        <taxon>Embryophyta</taxon>
        <taxon>Tracheophyta</taxon>
        <taxon>Spermatophyta</taxon>
        <taxon>Magnoliopsida</taxon>
        <taxon>eudicotyledons</taxon>
        <taxon>Gunneridae</taxon>
        <taxon>Pentapetalae</taxon>
        <taxon>rosids</taxon>
        <taxon>malvids</taxon>
        <taxon>Sapindales</taxon>
        <taxon>Rutaceae</taxon>
        <taxon>Aurantioideae</taxon>
        <taxon>Citrus</taxon>
    </lineage>
</organism>
<protein>
    <recommendedName>
        <fullName evidence="9">Protein kinase domain-containing protein</fullName>
    </recommendedName>
</protein>
<feature type="binding site" evidence="6">
    <location>
        <position position="727"/>
    </location>
    <ligand>
        <name>ATP</name>
        <dbReference type="ChEBI" id="CHEBI:30616"/>
    </ligand>
</feature>
<evidence type="ECO:0000313" key="10">
    <source>
        <dbReference type="EMBL" id="KAK9221681.1"/>
    </source>
</evidence>
<evidence type="ECO:0000256" key="3">
    <source>
        <dbReference type="ARBA" id="ARBA00022741"/>
    </source>
</evidence>
<dbReference type="Proteomes" id="UP001428341">
    <property type="component" value="Unassembled WGS sequence"/>
</dbReference>
<dbReference type="GO" id="GO:0004674">
    <property type="term" value="F:protein serine/threonine kinase activity"/>
    <property type="evidence" value="ECO:0007669"/>
    <property type="project" value="UniProtKB-KW"/>
</dbReference>
<evidence type="ECO:0000256" key="5">
    <source>
        <dbReference type="ARBA" id="ARBA00022840"/>
    </source>
</evidence>
<name>A0AAP0QXJ0_9ROSI</name>
<keyword evidence="11" id="KW-1185">Reference proteome</keyword>
<feature type="domain" description="Protein kinase" evidence="9">
    <location>
        <begin position="700"/>
        <end position="1012"/>
    </location>
</feature>
<feature type="region of interest" description="Disordered" evidence="7">
    <location>
        <begin position="36"/>
        <end position="55"/>
    </location>
</feature>
<dbReference type="InterPro" id="IPR011009">
    <property type="entry name" value="Kinase-like_dom_sf"/>
</dbReference>
<evidence type="ECO:0000256" key="4">
    <source>
        <dbReference type="ARBA" id="ARBA00022777"/>
    </source>
</evidence>
<keyword evidence="8" id="KW-0472">Membrane</keyword>
<keyword evidence="5 6" id="KW-0067">ATP-binding</keyword>
<evidence type="ECO:0000259" key="9">
    <source>
        <dbReference type="PROSITE" id="PS50011"/>
    </source>
</evidence>
<evidence type="ECO:0000256" key="7">
    <source>
        <dbReference type="SAM" id="MobiDB-lite"/>
    </source>
</evidence>
<feature type="region of interest" description="Disordered" evidence="7">
    <location>
        <begin position="502"/>
        <end position="554"/>
    </location>
</feature>
<evidence type="ECO:0000256" key="2">
    <source>
        <dbReference type="ARBA" id="ARBA00022679"/>
    </source>
</evidence>
<proteinExistence type="predicted"/>
<keyword evidence="1" id="KW-0723">Serine/threonine-protein kinase</keyword>
<feature type="region of interest" description="Disordered" evidence="7">
    <location>
        <begin position="410"/>
        <end position="462"/>
    </location>
</feature>
<feature type="transmembrane region" description="Helical" evidence="8">
    <location>
        <begin position="747"/>
        <end position="764"/>
    </location>
</feature>
<dbReference type="Gene3D" id="1.10.510.10">
    <property type="entry name" value="Transferase(Phosphotransferase) domain 1"/>
    <property type="match status" value="1"/>
</dbReference>
<feature type="transmembrane region" description="Helical" evidence="8">
    <location>
        <begin position="796"/>
        <end position="820"/>
    </location>
</feature>
<keyword evidence="4" id="KW-0418">Kinase</keyword>
<feature type="transmembrane region" description="Helical" evidence="8">
    <location>
        <begin position="771"/>
        <end position="790"/>
    </location>
</feature>
<dbReference type="EMBL" id="JBCGBO010000002">
    <property type="protein sequence ID" value="KAK9221681.1"/>
    <property type="molecule type" value="Genomic_DNA"/>
</dbReference>
<feature type="compositionally biased region" description="Basic and acidic residues" evidence="7">
    <location>
        <begin position="41"/>
        <end position="51"/>
    </location>
</feature>
<comment type="caution">
    <text evidence="10">The sequence shown here is derived from an EMBL/GenBank/DDBJ whole genome shotgun (WGS) entry which is preliminary data.</text>
</comment>
<feature type="compositionally biased region" description="Basic and acidic residues" evidence="7">
    <location>
        <begin position="433"/>
        <end position="453"/>
    </location>
</feature>
<dbReference type="Gene3D" id="3.30.200.20">
    <property type="entry name" value="Phosphorylase Kinase, domain 1"/>
    <property type="match status" value="1"/>
</dbReference>
<evidence type="ECO:0000256" key="1">
    <source>
        <dbReference type="ARBA" id="ARBA00022527"/>
    </source>
</evidence>
<dbReference type="Pfam" id="PF07714">
    <property type="entry name" value="PK_Tyr_Ser-Thr"/>
    <property type="match status" value="2"/>
</dbReference>
<dbReference type="InterPro" id="IPR017441">
    <property type="entry name" value="Protein_kinase_ATP_BS"/>
</dbReference>
<dbReference type="InterPro" id="IPR008271">
    <property type="entry name" value="Ser/Thr_kinase_AS"/>
</dbReference>
<evidence type="ECO:0000256" key="6">
    <source>
        <dbReference type="PROSITE-ProRule" id="PRU10141"/>
    </source>
</evidence>
<dbReference type="InterPro" id="IPR055164">
    <property type="entry name" value="EDR1/CTR1/ARMC3-like_pept-like"/>
</dbReference>
<feature type="region of interest" description="Disordered" evidence="7">
    <location>
        <begin position="581"/>
        <end position="618"/>
    </location>
</feature>
<accession>A0AAP0QXJ0</accession>
<dbReference type="InterPro" id="IPR050167">
    <property type="entry name" value="Ser_Thr_protein_kinase"/>
</dbReference>
<keyword evidence="8" id="KW-1133">Transmembrane helix</keyword>
<evidence type="ECO:0000256" key="8">
    <source>
        <dbReference type="SAM" id="Phobius"/>
    </source>
</evidence>
<evidence type="ECO:0000313" key="11">
    <source>
        <dbReference type="Proteomes" id="UP001428341"/>
    </source>
</evidence>
<dbReference type="SUPFAM" id="SSF56112">
    <property type="entry name" value="Protein kinase-like (PK-like)"/>
    <property type="match status" value="1"/>
</dbReference>
<dbReference type="GO" id="GO:0007165">
    <property type="term" value="P:signal transduction"/>
    <property type="evidence" value="ECO:0007669"/>
    <property type="project" value="TreeGrafter"/>
</dbReference>
<dbReference type="AlphaFoldDB" id="A0AAP0QXJ0"/>
<dbReference type="PANTHER" id="PTHR23257:SF821">
    <property type="entry name" value="ATP BINDING PROTEIN"/>
    <property type="match status" value="1"/>
</dbReference>
<dbReference type="PROSITE" id="PS00107">
    <property type="entry name" value="PROTEIN_KINASE_ATP"/>
    <property type="match status" value="1"/>
</dbReference>
<dbReference type="PANTHER" id="PTHR23257">
    <property type="entry name" value="SERINE-THREONINE PROTEIN KINASE"/>
    <property type="match status" value="1"/>
</dbReference>
<gene>
    <name evidence="10" type="ORF">WN944_010109</name>
</gene>
<dbReference type="PROSITE" id="PS50011">
    <property type="entry name" value="PROTEIN_KINASE_DOM"/>
    <property type="match status" value="1"/>
</dbReference>
<reference evidence="10 11" key="1">
    <citation type="submission" date="2024-05" db="EMBL/GenBank/DDBJ databases">
        <title>Haplotype-resolved chromosome-level genome assembly of Huyou (Citrus changshanensis).</title>
        <authorList>
            <person name="Miao C."/>
            <person name="Chen W."/>
            <person name="Wu Y."/>
            <person name="Wang L."/>
            <person name="Zhao S."/>
            <person name="Grierson D."/>
            <person name="Xu C."/>
            <person name="Chen K."/>
        </authorList>
    </citation>
    <scope>NUCLEOTIDE SEQUENCE [LARGE SCALE GENOMIC DNA]</scope>
    <source>
        <strain evidence="10">01-14</strain>
        <tissue evidence="10">Leaf</tissue>
    </source>
</reference>
<feature type="region of interest" description="Disordered" evidence="7">
    <location>
        <begin position="638"/>
        <end position="661"/>
    </location>
</feature>
<dbReference type="GO" id="GO:0005737">
    <property type="term" value="C:cytoplasm"/>
    <property type="evidence" value="ECO:0007669"/>
    <property type="project" value="TreeGrafter"/>
</dbReference>
<keyword evidence="8" id="KW-0812">Transmembrane</keyword>
<dbReference type="SMART" id="SM00220">
    <property type="entry name" value="S_TKc"/>
    <property type="match status" value="1"/>
</dbReference>
<dbReference type="PROSITE" id="PS00108">
    <property type="entry name" value="PROTEIN_KINASE_ST"/>
    <property type="match status" value="1"/>
</dbReference>
<dbReference type="InterPro" id="IPR001245">
    <property type="entry name" value="Ser-Thr/Tyr_kinase_cat_dom"/>
</dbReference>
<keyword evidence="3 6" id="KW-0547">Nucleotide-binding</keyword>
<sequence length="1013" mass="112671">MEETRDDAGSAEQGHPNATWWTQDFIENFGSVSLGSQEETLSNKESPRNFEQDGLSSQTASQILWSTGMLSEPIPNGFYSVIPCLLDVKSHRCKMTRELQVRVAPYENYGASGDMTGNSILSEQKKLRIKNAVAKWNSMKLSQSAEYVMFSAGLVIFIQNDVQVLSFDALVKSIPVRSFGALVKSIPVLLFGCKVSSQVGQSRGYVSLWRFNNVFLADNEVDKRLKELFDSIPTVDELHALGGEGHRADIILVDSKKDKKLSMLKQLIVALVKGLNSNPAAMIKKIAGLVADFYKRPSVESPAKAALEETSHMFEIRGVQLLGQIRHGSCRPRAILFKVLADTVGLESRLMVGLPNDGTMECVDSYKHMSVIVVLNSVELLVDLMRFPGQLIPRSTKAIFMSHISAAGESDSAENDSCDSPLEPNSPLYGVSERVDPDSSEKDESFQVQRKLETPANISGPSLRNMMLRPAASLDRKLSFSHSEPNIATTFWRRSRRKVIAEQRTASSSPEHPSFRARGRSMLSGDRNSLADYGDDVATTRSEGASTSEARRIRRRSISITPEIGDDIVRAVRAMNETLKQNRLLQERGEDRPFTRSSNDNTSDLPKNASNFHLGTHDEISGGRSALYNLSRDQMNSQKAISLPSSPHEYGSHGSERGGSSGYMANSEFVSTWNKVLESPMFQNKPLLAYEEWNIDFSELTVGTRVGIGFFGEVFRGIWNGTDVAIKVFLEQDLTAENMEDFCNEISILRCILVDLFIVLVLSYSILSNLILVIALCVGMSLPSVVFGILMVPPSAILSVICVLNESGNAGFAVILFLGACTKPPRLSMITEYMELGSLYHLIHLSGQKKKLSWRRKLKMLRDICRGLMCVHRMKIVHRDLKSANCLVNKHWTVKICDFGLSRIITDSPMRDSSSAGTPEWMAPELIRNEPFTEKCDIFSLGVIMWELCTLNRPWEGVLPERVVYAVANEGSRLEIPEGPLGRLIADCWAEPQERPSCEEILSRLLDCEYSLC</sequence>
<dbReference type="InterPro" id="IPR000719">
    <property type="entry name" value="Prot_kinase_dom"/>
</dbReference>